<dbReference type="Gene3D" id="3.40.1010.10">
    <property type="entry name" value="Cobalt-precorrin-4 Transmethylase, Domain 1"/>
    <property type="match status" value="1"/>
</dbReference>
<dbReference type="FunFam" id="3.30.950.10:FF:000001">
    <property type="entry name" value="Siroheme synthase"/>
    <property type="match status" value="1"/>
</dbReference>
<evidence type="ECO:0000259" key="6">
    <source>
        <dbReference type="Pfam" id="PF00590"/>
    </source>
</evidence>
<dbReference type="InterPro" id="IPR000878">
    <property type="entry name" value="4pyrrol_Mease"/>
</dbReference>
<dbReference type="AlphaFoldDB" id="A0A6J6F0D8"/>
<dbReference type="NCBIfam" id="TIGR01469">
    <property type="entry name" value="cobA_cysG_Cterm"/>
    <property type="match status" value="1"/>
</dbReference>
<proteinExistence type="predicted"/>
<dbReference type="Pfam" id="PF00590">
    <property type="entry name" value="TP_methylase"/>
    <property type="match status" value="1"/>
</dbReference>
<dbReference type="InterPro" id="IPR014776">
    <property type="entry name" value="4pyrrole_Mease_sub2"/>
</dbReference>
<dbReference type="InterPro" id="IPR014777">
    <property type="entry name" value="4pyrrole_Mease_sub1"/>
</dbReference>
<evidence type="ECO:0000256" key="3">
    <source>
        <dbReference type="ARBA" id="ARBA00022679"/>
    </source>
</evidence>
<dbReference type="NCBIfam" id="NF004790">
    <property type="entry name" value="PRK06136.1"/>
    <property type="match status" value="1"/>
</dbReference>
<dbReference type="GO" id="GO:0019354">
    <property type="term" value="P:siroheme biosynthetic process"/>
    <property type="evidence" value="ECO:0007669"/>
    <property type="project" value="InterPro"/>
</dbReference>
<dbReference type="InterPro" id="IPR035996">
    <property type="entry name" value="4pyrrol_Methylase_sf"/>
</dbReference>
<evidence type="ECO:0000256" key="5">
    <source>
        <dbReference type="ARBA" id="ARBA00023244"/>
    </source>
</evidence>
<name>A0A6J6F0D8_9ZZZZ</name>
<reference evidence="7" key="1">
    <citation type="submission" date="2020-05" db="EMBL/GenBank/DDBJ databases">
        <authorList>
            <person name="Chiriac C."/>
            <person name="Salcher M."/>
            <person name="Ghai R."/>
            <person name="Kavagutti S V."/>
        </authorList>
    </citation>
    <scope>NUCLEOTIDE SEQUENCE</scope>
</reference>
<dbReference type="InterPro" id="IPR003043">
    <property type="entry name" value="Uropor_MeTrfase_CS"/>
</dbReference>
<evidence type="ECO:0000256" key="2">
    <source>
        <dbReference type="ARBA" id="ARBA00022603"/>
    </source>
</evidence>
<evidence type="ECO:0000313" key="7">
    <source>
        <dbReference type="EMBL" id="CAB4582242.1"/>
    </source>
</evidence>
<keyword evidence="2" id="KW-0489">Methyltransferase</keyword>
<dbReference type="EMBL" id="CAEZSR010000162">
    <property type="protein sequence ID" value="CAB4582242.1"/>
    <property type="molecule type" value="Genomic_DNA"/>
</dbReference>
<dbReference type="Gene3D" id="3.30.950.10">
    <property type="entry name" value="Methyltransferase, Cobalt-precorrin-4 Transmethylase, Domain 2"/>
    <property type="match status" value="1"/>
</dbReference>
<dbReference type="EC" id="2.1.1.107" evidence="1"/>
<evidence type="ECO:0000256" key="1">
    <source>
        <dbReference type="ARBA" id="ARBA00012162"/>
    </source>
</evidence>
<sequence length="253" mass="26130">MSERADVRVWLVGAGPGDPELLTLKAARLIGEADVVLYDRLVSPEILAMARPDADLIDVGKRPGGSHTQGVLNELLVLHARSGRRVVRLKGGDPFLFGRGGEEVEVLAQHGIACEVVPGVSSSLAGPAAAGIPVTHRQVARAVTIVTGHEATDSDPVDWSAVGRLGGTLVVLMGVERRGAIVEKLVESGLTADTPAAVVMHATTPRQRVWTGRLGELPDADVASPAVMVIGAVATFAADAAALVAAHTLPLDG</sequence>
<evidence type="ECO:0000256" key="4">
    <source>
        <dbReference type="ARBA" id="ARBA00022691"/>
    </source>
</evidence>
<gene>
    <name evidence="7" type="ORF">UFOPK1493_03168</name>
</gene>
<feature type="domain" description="Tetrapyrrole methylase" evidence="6">
    <location>
        <begin position="8"/>
        <end position="217"/>
    </location>
</feature>
<dbReference type="InterPro" id="IPR006366">
    <property type="entry name" value="CobA/CysG_C"/>
</dbReference>
<dbReference type="PROSITE" id="PS00839">
    <property type="entry name" value="SUMT_1"/>
    <property type="match status" value="1"/>
</dbReference>
<organism evidence="7">
    <name type="scientific">freshwater metagenome</name>
    <dbReference type="NCBI Taxonomy" id="449393"/>
    <lineage>
        <taxon>unclassified sequences</taxon>
        <taxon>metagenomes</taxon>
        <taxon>ecological metagenomes</taxon>
    </lineage>
</organism>
<accession>A0A6J6F0D8</accession>
<dbReference type="GO" id="GO:0032259">
    <property type="term" value="P:methylation"/>
    <property type="evidence" value="ECO:0007669"/>
    <property type="project" value="UniProtKB-KW"/>
</dbReference>
<dbReference type="GO" id="GO:0004851">
    <property type="term" value="F:uroporphyrin-III C-methyltransferase activity"/>
    <property type="evidence" value="ECO:0007669"/>
    <property type="project" value="UniProtKB-EC"/>
</dbReference>
<dbReference type="InterPro" id="IPR050161">
    <property type="entry name" value="Siro_Cobalamin_biosynth"/>
</dbReference>
<dbReference type="SUPFAM" id="SSF53790">
    <property type="entry name" value="Tetrapyrrole methylase"/>
    <property type="match status" value="1"/>
</dbReference>
<dbReference type="PROSITE" id="PS00840">
    <property type="entry name" value="SUMT_2"/>
    <property type="match status" value="1"/>
</dbReference>
<dbReference type="PANTHER" id="PTHR45790">
    <property type="entry name" value="SIROHEME SYNTHASE-RELATED"/>
    <property type="match status" value="1"/>
</dbReference>
<dbReference type="FunFam" id="3.40.1010.10:FF:000001">
    <property type="entry name" value="Siroheme synthase"/>
    <property type="match status" value="1"/>
</dbReference>
<dbReference type="PANTHER" id="PTHR45790:SF3">
    <property type="entry name" value="S-ADENOSYL-L-METHIONINE-DEPENDENT UROPORPHYRINOGEN III METHYLTRANSFERASE, CHLOROPLASTIC"/>
    <property type="match status" value="1"/>
</dbReference>
<keyword evidence="3" id="KW-0808">Transferase</keyword>
<protein>
    <recommendedName>
        <fullName evidence="1">uroporphyrinogen-III C-methyltransferase</fullName>
        <ecNumber evidence="1">2.1.1.107</ecNumber>
    </recommendedName>
</protein>
<dbReference type="CDD" id="cd11642">
    <property type="entry name" value="SUMT"/>
    <property type="match status" value="1"/>
</dbReference>
<keyword evidence="4" id="KW-0949">S-adenosyl-L-methionine</keyword>
<keyword evidence="5" id="KW-0627">Porphyrin biosynthesis</keyword>